<evidence type="ECO:0000313" key="1">
    <source>
        <dbReference type="EMBL" id="KAG6964744.1"/>
    </source>
</evidence>
<sequence length="52" mass="5556">PAVRASAVWAKDLKPEEGAALEDSVSASIVLPLEKEGVVSDVLLEEWVEGYC</sequence>
<reference evidence="1" key="1">
    <citation type="submission" date="2021-01" db="EMBL/GenBank/DDBJ databases">
        <title>Phytophthora aleatoria, a newly-described species from Pinus radiata is distinct from Phytophthora cactorum isolates based on comparative genomics.</title>
        <authorList>
            <person name="Mcdougal R."/>
            <person name="Panda P."/>
            <person name="Williams N."/>
            <person name="Studholme D.J."/>
        </authorList>
    </citation>
    <scope>NUCLEOTIDE SEQUENCE</scope>
    <source>
        <strain evidence="1">NZFS 4037</strain>
    </source>
</reference>
<feature type="non-terminal residue" evidence="1">
    <location>
        <position position="1"/>
    </location>
</feature>
<keyword evidence="2" id="KW-1185">Reference proteome</keyword>
<comment type="caution">
    <text evidence="1">The sequence shown here is derived from an EMBL/GenBank/DDBJ whole genome shotgun (WGS) entry which is preliminary data.</text>
</comment>
<accession>A0A8J5IPB2</accession>
<proteinExistence type="predicted"/>
<evidence type="ECO:0000313" key="2">
    <source>
        <dbReference type="Proteomes" id="UP000709295"/>
    </source>
</evidence>
<name>A0A8J5IPB2_9STRA</name>
<dbReference type="EMBL" id="JAENGY010000367">
    <property type="protein sequence ID" value="KAG6964744.1"/>
    <property type="molecule type" value="Genomic_DNA"/>
</dbReference>
<organism evidence="1 2">
    <name type="scientific">Phytophthora aleatoria</name>
    <dbReference type="NCBI Taxonomy" id="2496075"/>
    <lineage>
        <taxon>Eukaryota</taxon>
        <taxon>Sar</taxon>
        <taxon>Stramenopiles</taxon>
        <taxon>Oomycota</taxon>
        <taxon>Peronosporomycetes</taxon>
        <taxon>Peronosporales</taxon>
        <taxon>Peronosporaceae</taxon>
        <taxon>Phytophthora</taxon>
    </lineage>
</organism>
<dbReference type="Proteomes" id="UP000709295">
    <property type="component" value="Unassembled WGS sequence"/>
</dbReference>
<gene>
    <name evidence="1" type="ORF">JG688_00007565</name>
</gene>
<dbReference type="AlphaFoldDB" id="A0A8J5IPB2"/>
<protein>
    <submittedName>
        <fullName evidence="1">Uncharacterized protein</fullName>
    </submittedName>
</protein>